<dbReference type="KEGG" id="htq:FRZ44_15460"/>
<keyword evidence="2" id="KW-1185">Reference proteome</keyword>
<dbReference type="AlphaFoldDB" id="A0A5J6MFN9"/>
<accession>A0A5J6MFN9</accession>
<proteinExistence type="predicted"/>
<dbReference type="EMBL" id="CP042906">
    <property type="protein sequence ID" value="QEX16253.1"/>
    <property type="molecule type" value="Genomic_DNA"/>
</dbReference>
<gene>
    <name evidence="1" type="ORF">FRZ44_15460</name>
</gene>
<evidence type="ECO:0000313" key="1">
    <source>
        <dbReference type="EMBL" id="QEX16253.1"/>
    </source>
</evidence>
<organism evidence="1 2">
    <name type="scientific">Hypericibacter terrae</name>
    <dbReference type="NCBI Taxonomy" id="2602015"/>
    <lineage>
        <taxon>Bacteria</taxon>
        <taxon>Pseudomonadati</taxon>
        <taxon>Pseudomonadota</taxon>
        <taxon>Alphaproteobacteria</taxon>
        <taxon>Rhodospirillales</taxon>
        <taxon>Dongiaceae</taxon>
        <taxon>Hypericibacter</taxon>
    </lineage>
</organism>
<protein>
    <submittedName>
        <fullName evidence="1">Uncharacterized protein</fullName>
    </submittedName>
</protein>
<sequence>MSSREAIDPLPEALDQLEAFLRSKSRSTRIAASKLWGRFVRLTSYELRELDHYRVDQRGLYAVTRTVTRGTELVIFFSVEQTSARLRLRMLTVVQVIGQPQMAAAKTKAMSYL</sequence>
<dbReference type="RefSeq" id="WP_151176632.1">
    <property type="nucleotide sequence ID" value="NZ_CP042906.1"/>
</dbReference>
<evidence type="ECO:0000313" key="2">
    <source>
        <dbReference type="Proteomes" id="UP000326202"/>
    </source>
</evidence>
<name>A0A5J6MFN9_9PROT</name>
<dbReference type="Proteomes" id="UP000326202">
    <property type="component" value="Chromosome"/>
</dbReference>
<reference evidence="1 2" key="1">
    <citation type="submission" date="2019-08" db="EMBL/GenBank/DDBJ databases">
        <title>Hyperibacter terrae gen. nov., sp. nov. and Hyperibacter viscosus sp. nov., two new members in the family Rhodospirillaceae isolated from the rhizosphere of Hypericum perforatum.</title>
        <authorList>
            <person name="Noviana Z."/>
        </authorList>
    </citation>
    <scope>NUCLEOTIDE SEQUENCE [LARGE SCALE GENOMIC DNA]</scope>
    <source>
        <strain evidence="1 2">R5913</strain>
    </source>
</reference>